<sequence length="143" mass="16593">MSENIEKNQENTNTTYSYQERKAFIQNQKKQALEKNPQAIVFEASSYFGKNFHSIFQEIDATDSTIRRCWGYSIDDEEFKEWSDKLQQLQNTLNDVGQLGVKVLTKTSASEINFMPLRRKVVKAKNDIAMENSKAKQEKATKK</sequence>
<dbReference type="Proteomes" id="UP000364097">
    <property type="component" value="Unassembled WGS sequence"/>
</dbReference>
<proteinExistence type="predicted"/>
<dbReference type="EMBL" id="AACKMW020000033">
    <property type="protein sequence ID" value="MPB99275.1"/>
    <property type="molecule type" value="Genomic_DNA"/>
</dbReference>
<evidence type="ECO:0000313" key="2">
    <source>
        <dbReference type="Proteomes" id="UP000364097"/>
    </source>
</evidence>
<keyword evidence="2" id="KW-1185">Reference proteome</keyword>
<accession>A0ABW9N4S2</accession>
<name>A0ABW9N4S2_9BACT</name>
<protein>
    <submittedName>
        <fullName evidence="1">Uncharacterized protein</fullName>
    </submittedName>
</protein>
<dbReference type="RefSeq" id="WP_043019636.1">
    <property type="nucleotide sequence ID" value="NZ_AACKMW020000033.1"/>
</dbReference>
<comment type="caution">
    <text evidence="1">The sequence shown here is derived from an EMBL/GenBank/DDBJ whole genome shotgun (WGS) entry which is preliminary data.</text>
</comment>
<evidence type="ECO:0000313" key="1">
    <source>
        <dbReference type="EMBL" id="MPB99275.1"/>
    </source>
</evidence>
<gene>
    <name evidence="1" type="ORF">A0Z09_004305</name>
</gene>
<reference evidence="1" key="1">
    <citation type="submission" date="2019-08" db="EMBL/GenBank/DDBJ databases">
        <title>Rapid identification of Enteric Bacteria from Whole Genome Sequences (WGS) using Average Nucleotide Identity (ANI).</title>
        <authorList>
            <person name="Lane C."/>
        </authorList>
    </citation>
    <scope>NUCLEOTIDE SEQUENCE [LARGE SCALE GENOMIC DNA]</scope>
    <source>
        <strain evidence="1">2010D-8461</strain>
    </source>
</reference>
<organism evidence="1 2">
    <name type="scientific">Campylobacter subantarcticus</name>
    <dbReference type="NCBI Taxonomy" id="497724"/>
    <lineage>
        <taxon>Bacteria</taxon>
        <taxon>Pseudomonadati</taxon>
        <taxon>Campylobacterota</taxon>
        <taxon>Epsilonproteobacteria</taxon>
        <taxon>Campylobacterales</taxon>
        <taxon>Campylobacteraceae</taxon>
        <taxon>Campylobacter</taxon>
    </lineage>
</organism>